<name>A0A7R8UVW2_HERIL</name>
<evidence type="ECO:0000313" key="3">
    <source>
        <dbReference type="Proteomes" id="UP000594454"/>
    </source>
</evidence>
<gene>
    <name evidence="2" type="ORF">HERILL_LOCUS9598</name>
</gene>
<proteinExistence type="predicted"/>
<feature type="region of interest" description="Disordered" evidence="1">
    <location>
        <begin position="87"/>
        <end position="133"/>
    </location>
</feature>
<dbReference type="AlphaFoldDB" id="A0A7R8UVW2"/>
<organism evidence="2 3">
    <name type="scientific">Hermetia illucens</name>
    <name type="common">Black soldier fly</name>
    <dbReference type="NCBI Taxonomy" id="343691"/>
    <lineage>
        <taxon>Eukaryota</taxon>
        <taxon>Metazoa</taxon>
        <taxon>Ecdysozoa</taxon>
        <taxon>Arthropoda</taxon>
        <taxon>Hexapoda</taxon>
        <taxon>Insecta</taxon>
        <taxon>Pterygota</taxon>
        <taxon>Neoptera</taxon>
        <taxon>Endopterygota</taxon>
        <taxon>Diptera</taxon>
        <taxon>Brachycera</taxon>
        <taxon>Stratiomyomorpha</taxon>
        <taxon>Stratiomyidae</taxon>
        <taxon>Hermetiinae</taxon>
        <taxon>Hermetia</taxon>
    </lineage>
</organism>
<reference evidence="2 3" key="1">
    <citation type="submission" date="2020-11" db="EMBL/GenBank/DDBJ databases">
        <authorList>
            <person name="Wallbank WR R."/>
            <person name="Pardo Diaz C."/>
            <person name="Kozak K."/>
            <person name="Martin S."/>
            <person name="Jiggins C."/>
            <person name="Moest M."/>
            <person name="Warren A I."/>
            <person name="Generalovic N T."/>
            <person name="Byers J.R.P. K."/>
            <person name="Montejo-Kovacevich G."/>
            <person name="Yen C E."/>
        </authorList>
    </citation>
    <scope>NUCLEOTIDE SEQUENCE [LARGE SCALE GENOMIC DNA]</scope>
</reference>
<feature type="compositionally biased region" description="Low complexity" evidence="1">
    <location>
        <begin position="59"/>
        <end position="68"/>
    </location>
</feature>
<dbReference type="InParanoid" id="A0A7R8UVW2"/>
<feature type="compositionally biased region" description="Low complexity" evidence="1">
    <location>
        <begin position="275"/>
        <end position="286"/>
    </location>
</feature>
<accession>A0A7R8UVW2</accession>
<protein>
    <submittedName>
        <fullName evidence="2">Uncharacterized protein</fullName>
    </submittedName>
</protein>
<evidence type="ECO:0000313" key="2">
    <source>
        <dbReference type="EMBL" id="CAD7086858.1"/>
    </source>
</evidence>
<sequence>MQQSVRQCIAIEEPLRADFPKYFPGVDVIASTLEDLKRLSHYRLKVANSVKKRPRNHPSSSSHSSTFSPLGTEDKFQTVTKIVGRGTATKSNQHCAGEKRKLGDIRSTNHPLPTLNVKDWPTGSRTGYKGEQNSRFATDDSRLIQLASDFYDEGLLAHLRYLEKVGDKKSASDEESEVSLAGSANSSVSAFSTRSEFRHLSGESSGNLFTNTIRRIVNTKRPAIKRNRRPNLRILKDDSISQPLSSQQSTDCRIRVEITSATNRTNRVQFEQHPSSELIESSSVDSTSEHPLDGNESMRGLVTSPDTNHRYGSFSSRAHLNGKRNFETALRAVDRNDNFSELINSLYRLDIAAELGSLPKIVLTDFSSSQDTSATSTPSFIATTPASRLVGSQKPVNFVELTDFDRCLNIPSETNYRSEARPP</sequence>
<dbReference type="EMBL" id="LR899012">
    <property type="protein sequence ID" value="CAD7086858.1"/>
    <property type="molecule type" value="Genomic_DNA"/>
</dbReference>
<dbReference type="Proteomes" id="UP000594454">
    <property type="component" value="Chromosome 4"/>
</dbReference>
<evidence type="ECO:0000256" key="1">
    <source>
        <dbReference type="SAM" id="MobiDB-lite"/>
    </source>
</evidence>
<feature type="region of interest" description="Disordered" evidence="1">
    <location>
        <begin position="48"/>
        <end position="71"/>
    </location>
</feature>
<feature type="region of interest" description="Disordered" evidence="1">
    <location>
        <begin position="271"/>
        <end position="306"/>
    </location>
</feature>
<keyword evidence="3" id="KW-1185">Reference proteome</keyword>